<gene>
    <name evidence="2" type="ORF">SAMN04488008_109129</name>
</gene>
<proteinExistence type="predicted"/>
<dbReference type="Proteomes" id="UP000198990">
    <property type="component" value="Unassembled WGS sequence"/>
</dbReference>
<sequence>MHKTNQFIYLLLFLICGSNAVAQEKMELGTLTESEKSFALYEKDTTASAVYLYEYGDNYFEIRDDYIWLITKYHAKIKILKKEGFEHANIEIPLYRTKDRKEKLVNVKAITHNNQAKIYVNKSEVFEEVVSEKGSLIKFTFPNVQEGSIVEYEYEMQSPFYFNFTGWNFQSEIPKIYSEFNAKIPGNWLYNRSLKGGLSLDVNEAEIVKGCFKFPGTKRDSDCEALKYVIKDIPAFKDSEEYMLSSNNYRSKIEFELSEYKSFYGGTEKYTKSWEDVDKEFKTDQDIGSQLRKKNFFEKNVDQKLLTEGDDLTRAKNIYQFVKNHFTWNEEFGIWHNNKVKTAFDDKTGNVAEINIALINLLNAADLKSDMMLMATRKRGLPKKTHPVMNDFNYLIAKVDIDGETYLLDATDKYMPFGMLPFRCLNYYGRVMDFDNESYWYDILPESSNAIMIRAQMTLDPFNKKLSGIFDFINTGYKKVSQDEILETTKEEEYLEKLEEEISDDFHIISHEKNLKYSDDKKITERFNFEIENLFQGDNIYLNPFVIKFFEKNPFVSTERNYPIDFGYPMKYQYILNMKIPEGYKLKSLPEGKNFTLPNSGGLLKLSVIDNESGTLNLFFTFDLNSAHYSNEYYSGIKQLFNEAVNGQNQSLIVLEKI</sequence>
<evidence type="ECO:0000313" key="3">
    <source>
        <dbReference type="Proteomes" id="UP000198990"/>
    </source>
</evidence>
<feature type="chain" id="PRO_5011536814" evidence="1">
    <location>
        <begin position="23"/>
        <end position="658"/>
    </location>
</feature>
<name>A0A1H7VRQ2_9FLAO</name>
<dbReference type="Gene3D" id="2.60.40.3140">
    <property type="match status" value="1"/>
</dbReference>
<dbReference type="Gene3D" id="2.60.120.1130">
    <property type="match status" value="1"/>
</dbReference>
<dbReference type="EMBL" id="FNZN01000009">
    <property type="protein sequence ID" value="SEM11933.1"/>
    <property type="molecule type" value="Genomic_DNA"/>
</dbReference>
<feature type="signal peptide" evidence="1">
    <location>
        <begin position="1"/>
        <end position="22"/>
    </location>
</feature>
<reference evidence="3" key="1">
    <citation type="submission" date="2016-10" db="EMBL/GenBank/DDBJ databases">
        <authorList>
            <person name="Varghese N."/>
            <person name="Submissions S."/>
        </authorList>
    </citation>
    <scope>NUCLEOTIDE SEQUENCE [LARGE SCALE GENOMIC DNA]</scope>
    <source>
        <strain evidence="3">DSM 16471</strain>
    </source>
</reference>
<dbReference type="Gene3D" id="3.10.620.30">
    <property type="match status" value="1"/>
</dbReference>
<evidence type="ECO:0000256" key="1">
    <source>
        <dbReference type="SAM" id="SignalP"/>
    </source>
</evidence>
<keyword evidence="3" id="KW-1185">Reference proteome</keyword>
<dbReference type="AlphaFoldDB" id="A0A1H7VRQ2"/>
<protein>
    <submittedName>
        <fullName evidence="2">Uncharacterized protein</fullName>
    </submittedName>
</protein>
<accession>A0A1H7VRQ2</accession>
<evidence type="ECO:0000313" key="2">
    <source>
        <dbReference type="EMBL" id="SEM11933.1"/>
    </source>
</evidence>
<dbReference type="STRING" id="228957.SAMN04488008_109129"/>
<keyword evidence="1" id="KW-0732">Signal</keyword>
<organism evidence="2 3">
    <name type="scientific">Maribacter orientalis</name>
    <dbReference type="NCBI Taxonomy" id="228957"/>
    <lineage>
        <taxon>Bacteria</taxon>
        <taxon>Pseudomonadati</taxon>
        <taxon>Bacteroidota</taxon>
        <taxon>Flavobacteriia</taxon>
        <taxon>Flavobacteriales</taxon>
        <taxon>Flavobacteriaceae</taxon>
        <taxon>Maribacter</taxon>
    </lineage>
</organism>
<dbReference type="OrthoDB" id="98874at2"/>
<dbReference type="RefSeq" id="WP_091626618.1">
    <property type="nucleotide sequence ID" value="NZ_FNZN01000009.1"/>
</dbReference>